<gene>
    <name evidence="3" type="ORF">B1H18_08955</name>
</gene>
<evidence type="ECO:0000313" key="4">
    <source>
        <dbReference type="Proteomes" id="UP000190539"/>
    </source>
</evidence>
<dbReference type="OrthoDB" id="4324067at2"/>
<dbReference type="RefSeq" id="WP_077966445.1">
    <property type="nucleotide sequence ID" value="NZ_CP045178.1"/>
</dbReference>
<evidence type="ECO:0000256" key="1">
    <source>
        <dbReference type="SAM" id="MobiDB-lite"/>
    </source>
</evidence>
<dbReference type="Pfam" id="PF14155">
    <property type="entry name" value="DUF4307"/>
    <property type="match status" value="1"/>
</dbReference>
<evidence type="ECO:0000256" key="2">
    <source>
        <dbReference type="SAM" id="Phobius"/>
    </source>
</evidence>
<keyword evidence="2" id="KW-1133">Transmembrane helix</keyword>
<dbReference type="STRING" id="83656.B1H18_08955"/>
<keyword evidence="2" id="KW-0812">Transmembrane</keyword>
<evidence type="ECO:0000313" key="3">
    <source>
        <dbReference type="EMBL" id="OON81432.1"/>
    </source>
</evidence>
<feature type="transmembrane region" description="Helical" evidence="2">
    <location>
        <begin position="35"/>
        <end position="55"/>
    </location>
</feature>
<accession>A0A1V4AD32</accession>
<comment type="caution">
    <text evidence="3">The sequence shown here is derived from an EMBL/GenBank/DDBJ whole genome shotgun (WGS) entry which is preliminary data.</text>
</comment>
<feature type="region of interest" description="Disordered" evidence="1">
    <location>
        <begin position="1"/>
        <end position="26"/>
    </location>
</feature>
<protein>
    <recommendedName>
        <fullName evidence="5">DUF4307 domain-containing protein</fullName>
    </recommendedName>
</protein>
<name>A0A1V4AD32_9ACTN</name>
<sequence length="143" mass="15327">MTAVRPEGPSAGTGPLETPESRYGRTADQRADHKLKVIGAVLGVALLAMVAWFGYDYVSGEKVSAEVIKWSVVSDTKVEAHLEVRKDSGVKGYCTMRSQAASGAEVGRADFRFDQDEGRIDRVVTLRTTGRATNAELVGCHAG</sequence>
<dbReference type="EMBL" id="MVFC01000004">
    <property type="protein sequence ID" value="OON81432.1"/>
    <property type="molecule type" value="Genomic_DNA"/>
</dbReference>
<organism evidence="3 4">
    <name type="scientific">Streptomyces tsukubensis</name>
    <dbReference type="NCBI Taxonomy" id="83656"/>
    <lineage>
        <taxon>Bacteria</taxon>
        <taxon>Bacillati</taxon>
        <taxon>Actinomycetota</taxon>
        <taxon>Actinomycetes</taxon>
        <taxon>Kitasatosporales</taxon>
        <taxon>Streptomycetaceae</taxon>
        <taxon>Streptomyces</taxon>
    </lineage>
</organism>
<proteinExistence type="predicted"/>
<dbReference type="Proteomes" id="UP000190539">
    <property type="component" value="Unassembled WGS sequence"/>
</dbReference>
<evidence type="ECO:0008006" key="5">
    <source>
        <dbReference type="Google" id="ProtNLM"/>
    </source>
</evidence>
<dbReference type="AlphaFoldDB" id="A0A1V4AD32"/>
<keyword evidence="2" id="KW-0472">Membrane</keyword>
<keyword evidence="4" id="KW-1185">Reference proteome</keyword>
<reference evidence="3 4" key="1">
    <citation type="submission" date="2017-02" db="EMBL/GenBank/DDBJ databases">
        <title>Draft Genome Sequence of Streptomyces tsukubaensis F601, a Producer of the immunosuppressant tacrolimus FK506.</title>
        <authorList>
            <person name="Zong G."/>
            <person name="Zhong C."/>
            <person name="Fu J."/>
            <person name="Qin R."/>
            <person name="Cao G."/>
        </authorList>
    </citation>
    <scope>NUCLEOTIDE SEQUENCE [LARGE SCALE GENOMIC DNA]</scope>
    <source>
        <strain evidence="3 4">F601</strain>
    </source>
</reference>
<dbReference type="InterPro" id="IPR025443">
    <property type="entry name" value="DUF4307"/>
</dbReference>